<dbReference type="GO" id="GO:1990116">
    <property type="term" value="P:ribosome-associated ubiquitin-dependent protein catabolic process"/>
    <property type="evidence" value="ECO:0007669"/>
    <property type="project" value="TreeGrafter"/>
</dbReference>
<proteinExistence type="predicted"/>
<feature type="compositionally biased region" description="Low complexity" evidence="1">
    <location>
        <begin position="501"/>
        <end position="513"/>
    </location>
</feature>
<dbReference type="GeneID" id="37036390"/>
<dbReference type="Proteomes" id="UP000245783">
    <property type="component" value="Unassembled WGS sequence"/>
</dbReference>
<feature type="compositionally biased region" description="Polar residues" evidence="1">
    <location>
        <begin position="433"/>
        <end position="442"/>
    </location>
</feature>
<feature type="region of interest" description="Disordered" evidence="1">
    <location>
        <begin position="374"/>
        <end position="394"/>
    </location>
</feature>
<sequence>MTTSSTPTASRPSALPALTSPSQALQSTLFSTWYPNFRKISPKATIIDLQEVQPEFLKWLEEDGIVLPEGSDLPIGREGEQQTTRRPTDAQDEDDAEDVRPAKFDRLDARIRDVIKSYDGAVFPKLNWSAPLDAAWIVAGSTLRCTTPADVYLLLKSSDFVANDTEQAKLLYDAQSTAGKSAVAISSTDSHREDTSAPAAQDELEIATMSSGGATLEPMKNVPAGLVLKKWFDMPPSHEYRCFVRAANLIGISQRDNVFYSHLQDVSTQQTIRAQLVDFYETYLRPRTPPPGAKKGRDAGFSVQDFVFDAYLTRNMDRVFLVDVGPYLPRTDSLLWTWEELESEAARIHGEQGHRIAQASRSPPAQPELRLISSEGQASQSAPTHVRNMVPRDVLQHSDGKSIVEFAREWEESLRGAVLEGEGKGARETNTLQASMQQQGEKQSGPEAPPLEEAGERPSAATDRQVRFDGVDASDEESEKAETDNEEDAAERGEGTSIGQAGFFAALGGLDDGTSGEGEDSLRKKTARRKKKRKSKEGTNASNDADAAEATTAPGIGTDQVTKPASGAGKTGPQPQAQRKAKKPSNGRASGSSKAKADGEKTLGNMSMDEFTELLASQAKLSGRSSELSGDAVGSSTSQEADASFSNTHLSSLRSLLALSASFLDPTVELKRQFGAAAVRAYEAEMAASGNNTAGGAASRRAQTNWNSNSRFRNTLVQPPDTWPPISRTFTGMNMETLTSERGRMGAWIHSRAYRQVQLAFLQAVQSYDPNQLVALLRQCPWHVDTLLQLSDISRHQGDLGQASDFNARALFAYERTASPIFTSGLVSSSGPPQVDFAKVENRGLWLAVHRQINFLCRKGTWRTALEWTKFILGLDPLEDPHASVLWIDFIAVKARQYGWFVEMLDQLDASNAKLLQAQGKAKELRVKLNPLEQKLWKEAGLAQEPWSALDWTVGLYYARALAVRAIEKDEGRQESERSSAALKLAIARCPVFVTMLFDKIGNALPQSLAGSNLFRIDEDRYSASEDALALLLGNIYVARSESLWREPATNQWLLDTLEEIWPELQKSENKPRPLQCSDTHRRAVYRHVLVSDLPDALRQKLIGYFPPEITNKESLDAWDPLPPKGPHATCYDDEYFAPVQRERERQMRASGLASNVAGAAGGGGLANALQNLVNMMRGGGGGLEEWGAAMEQMDDETREDLMAELMQMTAEARRNRGVAADEPPGAFGQAADEDGEEGDEMFAEAEEGDDADMGPIGMLRNALRGWWGGDQAQAQADTLGEEEAEQHDAENA</sequence>
<keyword evidence="3" id="KW-1185">Reference proteome</keyword>
<accession>A0A316VSB1</accession>
<dbReference type="Pfam" id="PF07065">
    <property type="entry name" value="D123"/>
    <property type="match status" value="1"/>
</dbReference>
<dbReference type="RefSeq" id="XP_025367689.1">
    <property type="nucleotide sequence ID" value="XM_025514520.1"/>
</dbReference>
<dbReference type="PANTHER" id="PTHR22684:SF0">
    <property type="entry name" value="RIBOSOME QUALITY CONTROL COMPLEX SUBUNIT TCF25"/>
    <property type="match status" value="1"/>
</dbReference>
<feature type="region of interest" description="Disordered" evidence="1">
    <location>
        <begin position="1272"/>
        <end position="1293"/>
    </location>
</feature>
<dbReference type="InParanoid" id="A0A316VSB1"/>
<feature type="compositionally biased region" description="Low complexity" evidence="1">
    <location>
        <begin position="1"/>
        <end position="18"/>
    </location>
</feature>
<dbReference type="STRING" id="1522189.A0A316VSB1"/>
<feature type="region of interest" description="Disordered" evidence="1">
    <location>
        <begin position="1217"/>
        <end position="1241"/>
    </location>
</feature>
<dbReference type="InterPro" id="IPR009772">
    <property type="entry name" value="CDC123"/>
</dbReference>
<evidence type="ECO:0000313" key="3">
    <source>
        <dbReference type="Proteomes" id="UP000245783"/>
    </source>
</evidence>
<dbReference type="Pfam" id="PF04910">
    <property type="entry name" value="Tcf25"/>
    <property type="match status" value="1"/>
</dbReference>
<feature type="compositionally biased region" description="Basic residues" evidence="1">
    <location>
        <begin position="524"/>
        <end position="535"/>
    </location>
</feature>
<feature type="compositionally biased region" description="Polar residues" evidence="1">
    <location>
        <begin position="374"/>
        <end position="383"/>
    </location>
</feature>
<name>A0A316VSB1_9BASI</name>
<evidence type="ECO:0000256" key="1">
    <source>
        <dbReference type="SAM" id="MobiDB-lite"/>
    </source>
</evidence>
<gene>
    <name evidence="2" type="ORF">IE81DRAFT_325465</name>
</gene>
<dbReference type="GO" id="GO:0072344">
    <property type="term" value="P:rescue of stalled ribosome"/>
    <property type="evidence" value="ECO:0007669"/>
    <property type="project" value="TreeGrafter"/>
</dbReference>
<feature type="compositionally biased region" description="Acidic residues" evidence="1">
    <location>
        <begin position="472"/>
        <end position="489"/>
    </location>
</feature>
<reference evidence="2 3" key="1">
    <citation type="journal article" date="2018" name="Mol. Biol. Evol.">
        <title>Broad Genomic Sampling Reveals a Smut Pathogenic Ancestry of the Fungal Clade Ustilaginomycotina.</title>
        <authorList>
            <person name="Kijpornyongpan T."/>
            <person name="Mondo S.J."/>
            <person name="Barry K."/>
            <person name="Sandor L."/>
            <person name="Lee J."/>
            <person name="Lipzen A."/>
            <person name="Pangilinan J."/>
            <person name="LaButti K."/>
            <person name="Hainaut M."/>
            <person name="Henrissat B."/>
            <person name="Grigoriev I.V."/>
            <person name="Spatafora J.W."/>
            <person name="Aime M.C."/>
        </authorList>
    </citation>
    <scope>NUCLEOTIDE SEQUENCE [LARGE SCALE GENOMIC DNA]</scope>
    <source>
        <strain evidence="2 3">MCA 4658</strain>
    </source>
</reference>
<protein>
    <submittedName>
        <fullName evidence="2">D123-domain-containing protein</fullName>
    </submittedName>
</protein>
<feature type="region of interest" description="Disordered" evidence="1">
    <location>
        <begin position="69"/>
        <end position="100"/>
    </location>
</feature>
<dbReference type="InterPro" id="IPR006994">
    <property type="entry name" value="TCF25/Rqc1"/>
</dbReference>
<dbReference type="EMBL" id="KZ819414">
    <property type="protein sequence ID" value="PWN40529.1"/>
    <property type="molecule type" value="Genomic_DNA"/>
</dbReference>
<dbReference type="GO" id="GO:1990112">
    <property type="term" value="C:RQC complex"/>
    <property type="evidence" value="ECO:0007669"/>
    <property type="project" value="TreeGrafter"/>
</dbReference>
<organism evidence="2 3">
    <name type="scientific">Ceraceosorus guamensis</name>
    <dbReference type="NCBI Taxonomy" id="1522189"/>
    <lineage>
        <taxon>Eukaryota</taxon>
        <taxon>Fungi</taxon>
        <taxon>Dikarya</taxon>
        <taxon>Basidiomycota</taxon>
        <taxon>Ustilaginomycotina</taxon>
        <taxon>Exobasidiomycetes</taxon>
        <taxon>Ceraceosorales</taxon>
        <taxon>Ceraceosoraceae</taxon>
        <taxon>Ceraceosorus</taxon>
    </lineage>
</organism>
<evidence type="ECO:0000313" key="2">
    <source>
        <dbReference type="EMBL" id="PWN40529.1"/>
    </source>
</evidence>
<dbReference type="PANTHER" id="PTHR22684">
    <property type="entry name" value="NULP1-RELATED"/>
    <property type="match status" value="1"/>
</dbReference>
<dbReference type="OrthoDB" id="205993at2759"/>
<feature type="region of interest" description="Disordered" evidence="1">
    <location>
        <begin position="1"/>
        <end position="21"/>
    </location>
</feature>
<feature type="compositionally biased region" description="Acidic residues" evidence="1">
    <location>
        <begin position="1232"/>
        <end position="1241"/>
    </location>
</feature>
<feature type="region of interest" description="Disordered" evidence="1">
    <location>
        <begin position="433"/>
        <end position="603"/>
    </location>
</feature>